<evidence type="ECO:0000313" key="4">
    <source>
        <dbReference type="EMBL" id="CAG9283433.1"/>
    </source>
</evidence>
<comment type="similarity">
    <text evidence="1">Belongs to the pseudouridine synthase RluA family.</text>
</comment>
<dbReference type="InterPro" id="IPR020103">
    <property type="entry name" value="PsdUridine_synth_cat_dom_sf"/>
</dbReference>
<dbReference type="Proteomes" id="UP000836788">
    <property type="component" value="Chromosome 19"/>
</dbReference>
<dbReference type="GO" id="GO:0009982">
    <property type="term" value="F:pseudouridine synthase activity"/>
    <property type="evidence" value="ECO:0007669"/>
    <property type="project" value="InterPro"/>
</dbReference>
<dbReference type="PANTHER" id="PTHR21600:SF87">
    <property type="entry name" value="RNA PSEUDOURIDYLATE SYNTHASE DOMAIN-CONTAINING PROTEIN 1"/>
    <property type="match status" value="1"/>
</dbReference>
<proteinExistence type="inferred from homology"/>
<reference evidence="4" key="1">
    <citation type="submission" date="2022-02" db="EMBL/GenBank/DDBJ databases">
        <authorList>
            <person name="Giguere J D."/>
        </authorList>
    </citation>
    <scope>NUCLEOTIDE SEQUENCE</scope>
    <source>
        <strain evidence="4">CCAP 1055/1</strain>
    </source>
</reference>
<dbReference type="CDD" id="cd02869">
    <property type="entry name" value="PseudoU_synth_RluA_like"/>
    <property type="match status" value="1"/>
</dbReference>
<dbReference type="SUPFAM" id="SSF55120">
    <property type="entry name" value="Pseudouridine synthase"/>
    <property type="match status" value="1"/>
</dbReference>
<feature type="domain" description="Pseudouridine synthase RsuA/RluA-like" evidence="3">
    <location>
        <begin position="105"/>
        <end position="268"/>
    </location>
</feature>
<protein>
    <recommendedName>
        <fullName evidence="3">Pseudouridine synthase RsuA/RluA-like domain-containing protein</fullName>
    </recommendedName>
</protein>
<dbReference type="InterPro" id="IPR050188">
    <property type="entry name" value="RluA_PseudoU_synthase"/>
</dbReference>
<sequence length="383" mass="42384">MIHSGTFPFGNCVVWVFLTLVSVLRLGSGCHAAWTSPARRRRGRTTTGPDVKDRTVRAVTVANTPYLFGTTPRYCIDNSDSPPLEVPGAPHDDVDVPVLFQDDQILVVHKPSGVAHHNDADTGRLGILNLIRHQQTTGRFAYPHRLYGVHRLDRVTSGILVLAKTPGAAQILTQAWREDRVTKYYVGLSGNKATTSKQGHVRGRMIRGRRRSWLLTRETHGSNVAHTRFFTAGLGHLAPPSSTLTNVSPKTLLLFRPTTGRTHQLRVAAKSVGLPLWGDPVYRDGRHRTENASTPSRTLLHAAGWHVPADDTHPEWTLWCPPPPEFDVWANPDARDTENPACFDSVLHRLLHKHVDCEPLLYAIDAAASLGTTRVGLLHPDQV</sequence>
<dbReference type="GO" id="GO:0003723">
    <property type="term" value="F:RNA binding"/>
    <property type="evidence" value="ECO:0007669"/>
    <property type="project" value="InterPro"/>
</dbReference>
<dbReference type="GO" id="GO:0000455">
    <property type="term" value="P:enzyme-directed rRNA pseudouridine synthesis"/>
    <property type="evidence" value="ECO:0007669"/>
    <property type="project" value="TreeGrafter"/>
</dbReference>
<dbReference type="EMBL" id="OU594960">
    <property type="protein sequence ID" value="CAG9283433.1"/>
    <property type="molecule type" value="Genomic_DNA"/>
</dbReference>
<evidence type="ECO:0000259" key="3">
    <source>
        <dbReference type="Pfam" id="PF00849"/>
    </source>
</evidence>
<dbReference type="InterPro" id="IPR006145">
    <property type="entry name" value="PsdUridine_synth_RsuA/RluA"/>
</dbReference>
<organism evidence="4">
    <name type="scientific">Phaeodactylum tricornutum</name>
    <name type="common">Diatom</name>
    <dbReference type="NCBI Taxonomy" id="2850"/>
    <lineage>
        <taxon>Eukaryota</taxon>
        <taxon>Sar</taxon>
        <taxon>Stramenopiles</taxon>
        <taxon>Ochrophyta</taxon>
        <taxon>Bacillariophyta</taxon>
        <taxon>Bacillariophyceae</taxon>
        <taxon>Bacillariophycidae</taxon>
        <taxon>Naviculales</taxon>
        <taxon>Phaeodactylaceae</taxon>
        <taxon>Phaeodactylum</taxon>
    </lineage>
</organism>
<gene>
    <name evidence="4" type="ORF">PTTT1_LOCUS22771</name>
</gene>
<dbReference type="PROSITE" id="PS01129">
    <property type="entry name" value="PSI_RLU"/>
    <property type="match status" value="1"/>
</dbReference>
<name>A0A8J9SVY1_PHATR</name>
<evidence type="ECO:0000256" key="2">
    <source>
        <dbReference type="SAM" id="SignalP"/>
    </source>
</evidence>
<dbReference type="AlphaFoldDB" id="A0A8J9SVY1"/>
<feature type="chain" id="PRO_5035428590" description="Pseudouridine synthase RsuA/RluA-like domain-containing protein" evidence="2">
    <location>
        <begin position="33"/>
        <end position="383"/>
    </location>
</feature>
<dbReference type="Gene3D" id="3.30.2350.10">
    <property type="entry name" value="Pseudouridine synthase"/>
    <property type="match status" value="1"/>
</dbReference>
<accession>A0A8J9SVY1</accession>
<evidence type="ECO:0000256" key="1">
    <source>
        <dbReference type="ARBA" id="ARBA00010876"/>
    </source>
</evidence>
<dbReference type="PANTHER" id="PTHR21600">
    <property type="entry name" value="MITOCHONDRIAL RNA PSEUDOURIDINE SYNTHASE"/>
    <property type="match status" value="1"/>
</dbReference>
<dbReference type="Pfam" id="PF00849">
    <property type="entry name" value="PseudoU_synth_2"/>
    <property type="match status" value="1"/>
</dbReference>
<keyword evidence="2" id="KW-0732">Signal</keyword>
<dbReference type="InterPro" id="IPR006224">
    <property type="entry name" value="PsdUridine_synth_RluA-like_CS"/>
</dbReference>
<feature type="signal peptide" evidence="2">
    <location>
        <begin position="1"/>
        <end position="32"/>
    </location>
</feature>